<comment type="caution">
    <text evidence="1">The sequence shown here is derived from an EMBL/GenBank/DDBJ whole genome shotgun (WGS) entry which is preliminary data.</text>
</comment>
<evidence type="ECO:0008006" key="3">
    <source>
        <dbReference type="Google" id="ProtNLM"/>
    </source>
</evidence>
<gene>
    <name evidence="1" type="ORF">SYYSPA8_35645</name>
</gene>
<keyword evidence="2" id="KW-1185">Reference proteome</keyword>
<accession>A0ABQ5PAY3</accession>
<dbReference type="SUPFAM" id="SSF57783">
    <property type="entry name" value="Zinc beta-ribbon"/>
    <property type="match status" value="1"/>
</dbReference>
<name>A0ABQ5PAY3_9ACTN</name>
<evidence type="ECO:0000313" key="2">
    <source>
        <dbReference type="Proteomes" id="UP001291653"/>
    </source>
</evidence>
<proteinExistence type="predicted"/>
<protein>
    <recommendedName>
        <fullName evidence="3">Transcription factor zinc-finger domain-containing protein</fullName>
    </recommendedName>
</protein>
<dbReference type="Proteomes" id="UP001291653">
    <property type="component" value="Unassembled WGS sequence"/>
</dbReference>
<evidence type="ECO:0000313" key="1">
    <source>
        <dbReference type="EMBL" id="GLF99748.1"/>
    </source>
</evidence>
<sequence length="61" mass="7161">MPTIEPPRCPNCPDRPWVWRDMTTAVPERPDLWYWYCAGCRGYWEPVPECRAVFAHGVPVV</sequence>
<dbReference type="RefSeq" id="WP_323451681.1">
    <property type="nucleotide sequence ID" value="NZ_BSBI01000023.1"/>
</dbReference>
<reference evidence="1 2" key="1">
    <citation type="submission" date="2022-10" db="EMBL/GenBank/DDBJ databases">
        <title>Draft genome sequence of Streptomyces sp. YSPA8.</title>
        <authorList>
            <person name="Moriuchi R."/>
            <person name="Dohra H."/>
            <person name="Yamamura H."/>
            <person name="Kodani S."/>
        </authorList>
    </citation>
    <scope>NUCLEOTIDE SEQUENCE [LARGE SCALE GENOMIC DNA]</scope>
    <source>
        <strain evidence="1 2">YSPA8</strain>
    </source>
</reference>
<dbReference type="EMBL" id="BSBI01000023">
    <property type="protein sequence ID" value="GLF99748.1"/>
    <property type="molecule type" value="Genomic_DNA"/>
</dbReference>
<organism evidence="1 2">
    <name type="scientific">Streptomyces yaizuensis</name>
    <dbReference type="NCBI Taxonomy" id="2989713"/>
    <lineage>
        <taxon>Bacteria</taxon>
        <taxon>Bacillati</taxon>
        <taxon>Actinomycetota</taxon>
        <taxon>Actinomycetes</taxon>
        <taxon>Kitasatosporales</taxon>
        <taxon>Streptomycetaceae</taxon>
        <taxon>Streptomyces</taxon>
    </lineage>
</organism>